<sequence>MKNEKSKQLYEFILKEAPVMTEEWLKTRTEEGSLYSKHASEETEKKLKEQNTAFIQTIAATLVTLSDKVENHLKKWSVDIARDRAVHEVPLYEIIGQFKIFRHIFCSRIETFTQETELEVTLQDVCQWNQHFHATFDDMIERLSEEYDRVTLSQLNAQREMIQELSAPVIPVSKEIGILPLIGEIDTYRAKIILESVLEQASRLRLTHLFIDISGVPVVDTMVAYQLFKVVDSAKLLGIETIISGIRPEIAQTVVKLGIDFSKVNTEHSLAKALEKRGFRIFEEQPQEATS</sequence>
<feature type="domain" description="STAS" evidence="2">
    <location>
        <begin position="166"/>
        <end position="277"/>
    </location>
</feature>
<proteinExistence type="predicted"/>
<dbReference type="Pfam" id="PF01740">
    <property type="entry name" value="STAS"/>
    <property type="match status" value="1"/>
</dbReference>
<dbReference type="InterPro" id="IPR002645">
    <property type="entry name" value="STAS_dom"/>
</dbReference>
<dbReference type="CDD" id="cd07041">
    <property type="entry name" value="STAS_RsbR_RsbS_like"/>
    <property type="match status" value="1"/>
</dbReference>
<keyword evidence="6" id="KW-1185">Reference proteome</keyword>
<organism evidence="3 5">
    <name type="scientific">Bacillus safensis</name>
    <dbReference type="NCBI Taxonomy" id="561879"/>
    <lineage>
        <taxon>Bacteria</taxon>
        <taxon>Bacillati</taxon>
        <taxon>Bacillota</taxon>
        <taxon>Bacilli</taxon>
        <taxon>Bacillales</taxon>
        <taxon>Bacillaceae</taxon>
        <taxon>Bacillus</taxon>
    </lineage>
</organism>
<evidence type="ECO:0000313" key="5">
    <source>
        <dbReference type="Proteomes" id="UP000185426"/>
    </source>
</evidence>
<gene>
    <name evidence="4" type="primary">rsbRD_2</name>
    <name evidence="3" type="ORF">BSA145_19930</name>
    <name evidence="4" type="ORF">FX981_03077</name>
</gene>
<dbReference type="Gene3D" id="3.30.750.24">
    <property type="entry name" value="STAS domain"/>
    <property type="match status" value="1"/>
</dbReference>
<dbReference type="RefSeq" id="WP_024422979.1">
    <property type="nucleotide sequence ID" value="NZ_AUYP01000069.1"/>
</dbReference>
<accession>A0A498U0B1</accession>
<dbReference type="InterPro" id="IPR036513">
    <property type="entry name" value="STAS_dom_sf"/>
</dbReference>
<dbReference type="Proteomes" id="UP000325032">
    <property type="component" value="Chromosome"/>
</dbReference>
<dbReference type="PANTHER" id="PTHR33745:SF3">
    <property type="entry name" value="RSBT CO-ANTAGONIST PROTEIN RSBRC"/>
    <property type="match status" value="1"/>
</dbReference>
<reference evidence="4" key="3">
    <citation type="submission" date="2019-08" db="EMBL/GenBank/DDBJ databases">
        <authorList>
            <person name="Park J.M."/>
            <person name="Hong C.E."/>
            <person name="Jo S.H."/>
        </authorList>
    </citation>
    <scope>NUCLEOTIDE SEQUENCE</scope>
    <source>
        <strain evidence="4">PgKB20</strain>
    </source>
</reference>
<reference evidence="3 5" key="1">
    <citation type="submission" date="2016-05" db="EMBL/GenBank/DDBJ databases">
        <title>Complete Genome and Methylome Analysis of Psychrotrophic Bacterial Isolates from Antarctic Lake Untersee.</title>
        <authorList>
            <person name="Fomenkov A."/>
            <person name="Akimov V.N."/>
            <person name="Vasilyeva L.V."/>
            <person name="Andersen D."/>
            <person name="Vincze T."/>
            <person name="Roberts R.J."/>
        </authorList>
    </citation>
    <scope>NUCLEOTIDE SEQUENCE [LARGE SCALE GENOMIC DNA]</scope>
    <source>
        <strain evidence="3 5">U14-5</strain>
    </source>
</reference>
<dbReference type="PROSITE" id="PS50801">
    <property type="entry name" value="STAS"/>
    <property type="match status" value="1"/>
</dbReference>
<evidence type="ECO:0000256" key="1">
    <source>
        <dbReference type="ARBA" id="ARBA00022553"/>
    </source>
</evidence>
<protein>
    <submittedName>
        <fullName evidence="3">RsbT co-antagonist protein RsbRD</fullName>
    </submittedName>
</protein>
<dbReference type="EMBL" id="CP043404">
    <property type="protein sequence ID" value="QEK64807.1"/>
    <property type="molecule type" value="Genomic_DNA"/>
</dbReference>
<name>A0A0M2EJE2_BACIA</name>
<dbReference type="Pfam" id="PF14361">
    <property type="entry name" value="RsbRD_N"/>
    <property type="match status" value="1"/>
</dbReference>
<evidence type="ECO:0000313" key="3">
    <source>
        <dbReference type="EMBL" id="APT47937.1"/>
    </source>
</evidence>
<dbReference type="Proteomes" id="UP000185426">
    <property type="component" value="Chromosome"/>
</dbReference>
<reference evidence="4 6" key="2">
    <citation type="journal article" date="2018" name="Plant Biotechnol. Rep.">
        <title>Diversity and antifungal activity of endophytic bacteria associated with Panax ginseng seedlings.</title>
        <authorList>
            <person name="Park J.M."/>
            <person name="Hong C.E."/>
            <person name="Jo S.H."/>
        </authorList>
    </citation>
    <scope>NUCLEOTIDE SEQUENCE [LARGE SCALE GENOMIC DNA]</scope>
    <source>
        <strain evidence="4 6">PgKB20</strain>
    </source>
</reference>
<dbReference type="PATRIC" id="fig|561879.6.peg.1525"/>
<keyword evidence="1" id="KW-0597">Phosphoprotein</keyword>
<dbReference type="GeneID" id="61769827"/>
<dbReference type="EMBL" id="CP015607">
    <property type="protein sequence ID" value="APT47937.1"/>
    <property type="molecule type" value="Genomic_DNA"/>
</dbReference>
<evidence type="ECO:0000313" key="4">
    <source>
        <dbReference type="EMBL" id="QEK64807.1"/>
    </source>
</evidence>
<evidence type="ECO:0000259" key="2">
    <source>
        <dbReference type="PROSITE" id="PS50801"/>
    </source>
</evidence>
<accession>A0A0M2EJE2</accession>
<dbReference type="InterPro" id="IPR025751">
    <property type="entry name" value="RsbRD_N_dom"/>
</dbReference>
<dbReference type="InterPro" id="IPR051932">
    <property type="entry name" value="Bact_StressResp_Reg"/>
</dbReference>
<dbReference type="PANTHER" id="PTHR33745">
    <property type="entry name" value="RSBT ANTAGONIST PROTEIN RSBS-RELATED"/>
    <property type="match status" value="1"/>
</dbReference>
<evidence type="ECO:0000313" key="6">
    <source>
        <dbReference type="Proteomes" id="UP000325032"/>
    </source>
</evidence>
<dbReference type="AlphaFoldDB" id="A0A0M2EJE2"/>
<dbReference type="SUPFAM" id="SSF52091">
    <property type="entry name" value="SpoIIaa-like"/>
    <property type="match status" value="1"/>
</dbReference>